<keyword evidence="4 6" id="KW-0732">Signal</keyword>
<dbReference type="PANTHER" id="PTHR42953">
    <property type="entry name" value="HIGH-AFFINITY ZINC UPTAKE SYSTEM PROTEIN ZNUA-RELATED"/>
    <property type="match status" value="1"/>
</dbReference>
<dbReference type="Gene3D" id="3.40.50.1980">
    <property type="entry name" value="Nitrogenase molybdenum iron protein domain"/>
    <property type="match status" value="2"/>
</dbReference>
<name>A0A6N7XYJ0_9FIRM</name>
<sequence>MKKILILIMVVSILTAVVTGCGNPSKENDTGYKVVATTTLVADLVKSIGGEYVNVQGLMGPGVDPHLYKASAGDVKLMQNADMVVYNGLHLEGKMGEIFENIEAGEKVVLAVTQDIDESNFIDFVSSPGSFDPHIWFDVKLWKEAAKTVAEGLKELDEEHTKDFESNLEKYLGELNKLEEYINKRIAEIPEENRVLITAHDAFNYFGNAYGFEVKGLQGISTASEAGTSDVRELAKFIVERKIKAIFVESSVPRKSIEALQEAVKAQGFEVEIGGELYSDSTGDAGTDDETYIGTFKANIDTIIDALK</sequence>
<dbReference type="GO" id="GO:0007155">
    <property type="term" value="P:cell adhesion"/>
    <property type="evidence" value="ECO:0007669"/>
    <property type="project" value="InterPro"/>
</dbReference>
<comment type="subcellular location">
    <subcellularLocation>
        <location evidence="1">Cell envelope</location>
    </subcellularLocation>
</comment>
<dbReference type="InterPro" id="IPR006127">
    <property type="entry name" value="ZnuA-like"/>
</dbReference>
<dbReference type="GO" id="GO:0030313">
    <property type="term" value="C:cell envelope"/>
    <property type="evidence" value="ECO:0007669"/>
    <property type="project" value="UniProtKB-SubCell"/>
</dbReference>
<dbReference type="InterPro" id="IPR006128">
    <property type="entry name" value="Lipoprotein_PsaA-like"/>
</dbReference>
<keyword evidence="8" id="KW-1185">Reference proteome</keyword>
<dbReference type="GO" id="GO:0030001">
    <property type="term" value="P:metal ion transport"/>
    <property type="evidence" value="ECO:0007669"/>
    <property type="project" value="InterPro"/>
</dbReference>
<dbReference type="GO" id="GO:0046872">
    <property type="term" value="F:metal ion binding"/>
    <property type="evidence" value="ECO:0007669"/>
    <property type="project" value="UniProtKB-KW"/>
</dbReference>
<dbReference type="AlphaFoldDB" id="A0A6N7XYJ0"/>
<dbReference type="PRINTS" id="PR00690">
    <property type="entry name" value="ADHESNFAMILY"/>
</dbReference>
<dbReference type="PANTHER" id="PTHR42953:SF1">
    <property type="entry name" value="METAL-BINDING PROTEIN HI_0362-RELATED"/>
    <property type="match status" value="1"/>
</dbReference>
<keyword evidence="3" id="KW-0479">Metal-binding</keyword>
<feature type="signal peptide" evidence="6">
    <location>
        <begin position="1"/>
        <end position="20"/>
    </location>
</feature>
<accession>A0A6N7XYJ0</accession>
<dbReference type="EMBL" id="VUNQ01000035">
    <property type="protein sequence ID" value="MSU02523.1"/>
    <property type="molecule type" value="Genomic_DNA"/>
</dbReference>
<comment type="caution">
    <text evidence="7">The sequence shown here is derived from an EMBL/GenBank/DDBJ whole genome shotgun (WGS) entry which is preliminary data.</text>
</comment>
<dbReference type="SUPFAM" id="SSF53807">
    <property type="entry name" value="Helical backbone' metal receptor"/>
    <property type="match status" value="1"/>
</dbReference>
<feature type="chain" id="PRO_5039016195" evidence="6">
    <location>
        <begin position="21"/>
        <end position="308"/>
    </location>
</feature>
<evidence type="ECO:0000256" key="3">
    <source>
        <dbReference type="ARBA" id="ARBA00022723"/>
    </source>
</evidence>
<comment type="similarity">
    <text evidence="5">Belongs to the bacterial solute-binding protein 9 family.</text>
</comment>
<evidence type="ECO:0000256" key="4">
    <source>
        <dbReference type="ARBA" id="ARBA00022729"/>
    </source>
</evidence>
<dbReference type="Proteomes" id="UP000469523">
    <property type="component" value="Unassembled WGS sequence"/>
</dbReference>
<dbReference type="RefSeq" id="WP_154441468.1">
    <property type="nucleotide sequence ID" value="NZ_JAHLPJ010000001.1"/>
</dbReference>
<evidence type="ECO:0000313" key="8">
    <source>
        <dbReference type="Proteomes" id="UP000469523"/>
    </source>
</evidence>
<protein>
    <submittedName>
        <fullName evidence="7">Manganese transporter</fullName>
    </submittedName>
</protein>
<evidence type="ECO:0000256" key="2">
    <source>
        <dbReference type="ARBA" id="ARBA00022448"/>
    </source>
</evidence>
<dbReference type="Pfam" id="PF01297">
    <property type="entry name" value="ZnuA"/>
    <property type="match status" value="1"/>
</dbReference>
<dbReference type="PRINTS" id="PR00691">
    <property type="entry name" value="ADHESINB"/>
</dbReference>
<evidence type="ECO:0000313" key="7">
    <source>
        <dbReference type="EMBL" id="MSU02523.1"/>
    </source>
</evidence>
<dbReference type="PROSITE" id="PS51257">
    <property type="entry name" value="PROKAR_LIPOPROTEIN"/>
    <property type="match status" value="1"/>
</dbReference>
<dbReference type="InterPro" id="IPR050492">
    <property type="entry name" value="Bact_metal-bind_prot9"/>
</dbReference>
<evidence type="ECO:0000256" key="6">
    <source>
        <dbReference type="SAM" id="SignalP"/>
    </source>
</evidence>
<dbReference type="InterPro" id="IPR006129">
    <property type="entry name" value="AdhesinB"/>
</dbReference>
<gene>
    <name evidence="7" type="ORF">FYJ83_13765</name>
</gene>
<proteinExistence type="inferred from homology"/>
<keyword evidence="2 5" id="KW-0813">Transport</keyword>
<evidence type="ECO:0000256" key="1">
    <source>
        <dbReference type="ARBA" id="ARBA00004196"/>
    </source>
</evidence>
<evidence type="ECO:0000256" key="5">
    <source>
        <dbReference type="RuleBase" id="RU003512"/>
    </source>
</evidence>
<reference evidence="7 8" key="1">
    <citation type="submission" date="2019-09" db="EMBL/GenBank/DDBJ databases">
        <title>In-depth cultivation of the pig gut microbiome towards novel bacterial diversity and tailored functional studies.</title>
        <authorList>
            <person name="Wylensek D."/>
            <person name="Hitch T.C.A."/>
            <person name="Clavel T."/>
        </authorList>
    </citation>
    <scope>NUCLEOTIDE SEQUENCE [LARGE SCALE GENOMIC DNA]</scope>
    <source>
        <strain evidence="7 8">WCA3-693-APC-4?</strain>
    </source>
</reference>
<organism evidence="7 8">
    <name type="scientific">Tissierella pigra</name>
    <dbReference type="NCBI Taxonomy" id="2607614"/>
    <lineage>
        <taxon>Bacteria</taxon>
        <taxon>Bacillati</taxon>
        <taxon>Bacillota</taxon>
        <taxon>Tissierellia</taxon>
        <taxon>Tissierellales</taxon>
        <taxon>Tissierellaceae</taxon>
        <taxon>Tissierella</taxon>
    </lineage>
</organism>